<sequence>MPATGQISFVPKTPEVFIIWRLFHHLDVYGSSKFFFFFFFWLESVAGSQSEQEMGRAVLPSLQSRLAHSLPRYRGPFQALRVTCCNGQSFTELEYLLLALVSAVPSFVIPMLVVGKVSWIQLPNCLKDFDSSLCWKDRYWVKASTSVPHTTFLLTHVCFLFYHVTSNITLRRLQHFAADFPERVQWIIRGAWILALSYFIAYLETLAISNSAARCSPDLAESGNLNLCKNLGLGLYYDSSPQCAHDLMLMLHKVIYLANNHATGYRKKTVVFNVLFLNVQFPYYEFVDRASMYTVGSLFYAIYFFVSFPMFLR</sequence>
<feature type="transmembrane region" description="Helical" evidence="1">
    <location>
        <begin position="146"/>
        <end position="165"/>
    </location>
</feature>
<dbReference type="OrthoDB" id="2111841at2759"/>
<accession>A0A6A4MJQ7</accession>
<evidence type="ECO:0000313" key="3">
    <source>
        <dbReference type="Proteomes" id="UP000428333"/>
    </source>
</evidence>
<dbReference type="PANTHER" id="PTHR35136:SF1">
    <property type="entry name" value="CYCLOEUCALENOL CYCLOISOMERASE"/>
    <property type="match status" value="1"/>
</dbReference>
<feature type="transmembrane region" description="Helical" evidence="1">
    <location>
        <begin position="186"/>
        <end position="203"/>
    </location>
</feature>
<keyword evidence="3" id="KW-1185">Reference proteome</keyword>
<dbReference type="PANTHER" id="PTHR35136">
    <property type="entry name" value="CYCLOEUCALENOL CYCLOISOMERASE"/>
    <property type="match status" value="1"/>
</dbReference>
<feature type="non-terminal residue" evidence="2">
    <location>
        <position position="1"/>
    </location>
</feature>
<reference evidence="2 3" key="1">
    <citation type="journal article" date="2019" name="Genome Biol. Evol.">
        <title>The Rhododendron genome and chromosomal organization provide insight into shared whole-genome duplications across the heath family (Ericaceae).</title>
        <authorList>
            <person name="Soza V.L."/>
            <person name="Lindsley D."/>
            <person name="Waalkes A."/>
            <person name="Ramage E."/>
            <person name="Patwardhan R.P."/>
            <person name="Burton J.N."/>
            <person name="Adey A."/>
            <person name="Kumar A."/>
            <person name="Qiu R."/>
            <person name="Shendure J."/>
            <person name="Hall B."/>
        </authorList>
    </citation>
    <scope>NUCLEOTIDE SEQUENCE [LARGE SCALE GENOMIC DNA]</scope>
    <source>
        <strain evidence="2">RSF 1966-606</strain>
    </source>
</reference>
<keyword evidence="1" id="KW-1133">Transmembrane helix</keyword>
<feature type="transmembrane region" description="Helical" evidence="1">
    <location>
        <begin position="290"/>
        <end position="312"/>
    </location>
</feature>
<dbReference type="AlphaFoldDB" id="A0A6A4MJQ7"/>
<evidence type="ECO:0000313" key="2">
    <source>
        <dbReference type="EMBL" id="KAE9467551.1"/>
    </source>
</evidence>
<dbReference type="InterPro" id="IPR020532">
    <property type="entry name" value="Cycloeucalenol_cycloisomerase"/>
</dbReference>
<feature type="transmembrane region" description="Helical" evidence="1">
    <location>
        <begin position="95"/>
        <end position="114"/>
    </location>
</feature>
<comment type="caution">
    <text evidence="2">The sequence shown here is derived from an EMBL/GenBank/DDBJ whole genome shotgun (WGS) entry which is preliminary data.</text>
</comment>
<protein>
    <submittedName>
        <fullName evidence="2">Uncharacterized protein</fullName>
    </submittedName>
</protein>
<dbReference type="GO" id="GO:0047793">
    <property type="term" value="F:cycloeucalenol cycloisomerase activity"/>
    <property type="evidence" value="ECO:0007669"/>
    <property type="project" value="InterPro"/>
</dbReference>
<evidence type="ECO:0000256" key="1">
    <source>
        <dbReference type="SAM" id="Phobius"/>
    </source>
</evidence>
<organism evidence="2 3">
    <name type="scientific">Rhododendron williamsianum</name>
    <dbReference type="NCBI Taxonomy" id="262921"/>
    <lineage>
        <taxon>Eukaryota</taxon>
        <taxon>Viridiplantae</taxon>
        <taxon>Streptophyta</taxon>
        <taxon>Embryophyta</taxon>
        <taxon>Tracheophyta</taxon>
        <taxon>Spermatophyta</taxon>
        <taxon>Magnoliopsida</taxon>
        <taxon>eudicotyledons</taxon>
        <taxon>Gunneridae</taxon>
        <taxon>Pentapetalae</taxon>
        <taxon>asterids</taxon>
        <taxon>Ericales</taxon>
        <taxon>Ericaceae</taxon>
        <taxon>Ericoideae</taxon>
        <taxon>Rhodoreae</taxon>
        <taxon>Rhododendron</taxon>
    </lineage>
</organism>
<dbReference type="Proteomes" id="UP000428333">
    <property type="component" value="Linkage Group LG01"/>
</dbReference>
<dbReference type="EMBL" id="QEFC01000023">
    <property type="protein sequence ID" value="KAE9467551.1"/>
    <property type="molecule type" value="Genomic_DNA"/>
</dbReference>
<proteinExistence type="predicted"/>
<gene>
    <name evidence="2" type="ORF">C3L33_00546</name>
</gene>
<name>A0A6A4MJQ7_9ERIC</name>
<keyword evidence="1" id="KW-0472">Membrane</keyword>
<keyword evidence="1" id="KW-0812">Transmembrane</keyword>